<dbReference type="OrthoDB" id="10004641at2759"/>
<dbReference type="Gene3D" id="3.30.160.60">
    <property type="entry name" value="Classic Zinc Finger"/>
    <property type="match status" value="3"/>
</dbReference>
<dbReference type="AlphaFoldDB" id="A0A8K0CXD2"/>
<feature type="domain" description="C2H2-type" evidence="6">
    <location>
        <begin position="206"/>
        <end position="229"/>
    </location>
</feature>
<feature type="domain" description="C2H2-type" evidence="6">
    <location>
        <begin position="138"/>
        <end position="161"/>
    </location>
</feature>
<organism evidence="7 8">
    <name type="scientific">Ignelater luminosus</name>
    <name type="common">Cucubano</name>
    <name type="synonym">Pyrophorus luminosus</name>
    <dbReference type="NCBI Taxonomy" id="2038154"/>
    <lineage>
        <taxon>Eukaryota</taxon>
        <taxon>Metazoa</taxon>
        <taxon>Ecdysozoa</taxon>
        <taxon>Arthropoda</taxon>
        <taxon>Hexapoda</taxon>
        <taxon>Insecta</taxon>
        <taxon>Pterygota</taxon>
        <taxon>Neoptera</taxon>
        <taxon>Endopterygota</taxon>
        <taxon>Coleoptera</taxon>
        <taxon>Polyphaga</taxon>
        <taxon>Elateriformia</taxon>
        <taxon>Elateroidea</taxon>
        <taxon>Elateridae</taxon>
        <taxon>Agrypninae</taxon>
        <taxon>Pyrophorini</taxon>
        <taxon>Ignelater</taxon>
    </lineage>
</organism>
<dbReference type="SMART" id="SM00355">
    <property type="entry name" value="ZnF_C2H2"/>
    <property type="match status" value="5"/>
</dbReference>
<gene>
    <name evidence="7" type="ORF">ILUMI_13667</name>
</gene>
<accession>A0A8K0CXD2</accession>
<keyword evidence="2" id="KW-0677">Repeat</keyword>
<keyword evidence="3 5" id="KW-0863">Zinc-finger</keyword>
<dbReference type="GO" id="GO:0008270">
    <property type="term" value="F:zinc ion binding"/>
    <property type="evidence" value="ECO:0007669"/>
    <property type="project" value="UniProtKB-KW"/>
</dbReference>
<dbReference type="Proteomes" id="UP000801492">
    <property type="component" value="Unassembled WGS sequence"/>
</dbReference>
<dbReference type="EMBL" id="VTPC01008709">
    <property type="protein sequence ID" value="KAF2892503.1"/>
    <property type="molecule type" value="Genomic_DNA"/>
</dbReference>
<evidence type="ECO:0000256" key="3">
    <source>
        <dbReference type="ARBA" id="ARBA00022771"/>
    </source>
</evidence>
<evidence type="ECO:0000256" key="1">
    <source>
        <dbReference type="ARBA" id="ARBA00022723"/>
    </source>
</evidence>
<proteinExistence type="predicted"/>
<sequence length="234" mass="27487">MFLGILSGALNKNNTCHKCGRSFTRLDNLQRHVKYICGVAPQFQCSVCLYSTKHKYVLMQHLKKKHNYVVVSCPGPAALLMDTSYRAYLCTFQMPTLDNLVFGSGQNLFYCSSCYVGYKYKHNLNRHRKYECGKTGQFQCTICKKKYKQQYYLKIHMRTHSQCLKHNAYVLDENGRHVCLKCGLSYKNKGHLTRHLKYECGVEPKFHCTQCFRRYKHKSDLRKHFRNAHVEISK</sequence>
<dbReference type="PANTHER" id="PTHR24408:SF34">
    <property type="entry name" value="ZINC FINGER PROTEIN 672-RELATED"/>
    <property type="match status" value="1"/>
</dbReference>
<evidence type="ECO:0000256" key="4">
    <source>
        <dbReference type="ARBA" id="ARBA00022833"/>
    </source>
</evidence>
<name>A0A8K0CXD2_IGNLU</name>
<dbReference type="GO" id="GO:0000981">
    <property type="term" value="F:DNA-binding transcription factor activity, RNA polymerase II-specific"/>
    <property type="evidence" value="ECO:0007669"/>
    <property type="project" value="TreeGrafter"/>
</dbReference>
<dbReference type="InterPro" id="IPR036236">
    <property type="entry name" value="Znf_C2H2_sf"/>
</dbReference>
<keyword evidence="4" id="KW-0862">Zinc</keyword>
<keyword evidence="8" id="KW-1185">Reference proteome</keyword>
<comment type="caution">
    <text evidence="7">The sequence shown here is derived from an EMBL/GenBank/DDBJ whole genome shotgun (WGS) entry which is preliminary data.</text>
</comment>
<evidence type="ECO:0000256" key="5">
    <source>
        <dbReference type="PROSITE-ProRule" id="PRU00042"/>
    </source>
</evidence>
<evidence type="ECO:0000259" key="6">
    <source>
        <dbReference type="PROSITE" id="PS50157"/>
    </source>
</evidence>
<evidence type="ECO:0000256" key="2">
    <source>
        <dbReference type="ARBA" id="ARBA00022737"/>
    </source>
</evidence>
<dbReference type="GO" id="GO:0043565">
    <property type="term" value="F:sequence-specific DNA binding"/>
    <property type="evidence" value="ECO:0007669"/>
    <property type="project" value="TreeGrafter"/>
</dbReference>
<evidence type="ECO:0000313" key="8">
    <source>
        <dbReference type="Proteomes" id="UP000801492"/>
    </source>
</evidence>
<feature type="domain" description="C2H2-type" evidence="6">
    <location>
        <begin position="177"/>
        <end position="204"/>
    </location>
</feature>
<dbReference type="PROSITE" id="PS00028">
    <property type="entry name" value="ZINC_FINGER_C2H2_1"/>
    <property type="match status" value="2"/>
</dbReference>
<dbReference type="PROSITE" id="PS50157">
    <property type="entry name" value="ZINC_FINGER_C2H2_2"/>
    <property type="match status" value="4"/>
</dbReference>
<evidence type="ECO:0000313" key="7">
    <source>
        <dbReference type="EMBL" id="KAF2892503.1"/>
    </source>
</evidence>
<keyword evidence="1" id="KW-0479">Metal-binding</keyword>
<protein>
    <recommendedName>
        <fullName evidence="6">C2H2-type domain-containing protein</fullName>
    </recommendedName>
</protein>
<feature type="domain" description="C2H2-type" evidence="6">
    <location>
        <begin position="14"/>
        <end position="41"/>
    </location>
</feature>
<dbReference type="Pfam" id="PF00096">
    <property type="entry name" value="zf-C2H2"/>
    <property type="match status" value="3"/>
</dbReference>
<dbReference type="PANTHER" id="PTHR24408">
    <property type="entry name" value="ZINC FINGER PROTEIN"/>
    <property type="match status" value="1"/>
</dbReference>
<dbReference type="InterPro" id="IPR013087">
    <property type="entry name" value="Znf_C2H2_type"/>
</dbReference>
<dbReference type="SUPFAM" id="SSF57667">
    <property type="entry name" value="beta-beta-alpha zinc fingers"/>
    <property type="match status" value="3"/>
</dbReference>
<reference evidence="7" key="1">
    <citation type="submission" date="2019-08" db="EMBL/GenBank/DDBJ databases">
        <title>The genome of the North American firefly Photinus pyralis.</title>
        <authorList>
            <consortium name="Photinus pyralis genome working group"/>
            <person name="Fallon T.R."/>
            <person name="Sander Lower S.E."/>
            <person name="Weng J.-K."/>
        </authorList>
    </citation>
    <scope>NUCLEOTIDE SEQUENCE</scope>
    <source>
        <strain evidence="7">TRF0915ILg1</strain>
        <tissue evidence="7">Whole body</tissue>
    </source>
</reference>
<dbReference type="FunFam" id="3.30.160.60:FF:000446">
    <property type="entry name" value="Zinc finger protein"/>
    <property type="match status" value="1"/>
</dbReference>
<dbReference type="GO" id="GO:0005634">
    <property type="term" value="C:nucleus"/>
    <property type="evidence" value="ECO:0007669"/>
    <property type="project" value="TreeGrafter"/>
</dbReference>